<sequence length="248" mass="26975">MTAEVSIVLASTALADDHGMRALKDVASVAGDLNYRVIGGHMVRLLRHIYDVPGAPRLTSDTDAGIEEQVAIAGEFHDQLTALGYTDICGNRYELGEQAVDLLVPTEAKAGKRIFGERAFDGAPGLRLALASPPIRLAVTARLTDGTGLEFNVPVPDVEAAFVMKMLAWTVRRSGRDVQDIETLLEIVATQPDYRASPWRMHDLSATKMGERKDAARAAARMIDSPPRMVSARVRALLQRHVAAVPRR</sequence>
<accession>A0ABD6QTX9</accession>
<gene>
    <name evidence="1" type="ORF">A5742_17665</name>
</gene>
<organism evidence="1 2">
    <name type="scientific">Mycolicibacterium fortuitum</name>
    <name type="common">Mycobacterium fortuitum</name>
    <dbReference type="NCBI Taxonomy" id="1766"/>
    <lineage>
        <taxon>Bacteria</taxon>
        <taxon>Bacillati</taxon>
        <taxon>Actinomycetota</taxon>
        <taxon>Actinomycetes</taxon>
        <taxon>Mycobacteriales</taxon>
        <taxon>Mycobacteriaceae</taxon>
        <taxon>Mycolicibacterium</taxon>
    </lineage>
</organism>
<dbReference type="Pfam" id="PF08843">
    <property type="entry name" value="AbiEii"/>
    <property type="match status" value="1"/>
</dbReference>
<comment type="caution">
    <text evidence="1">The sequence shown here is derived from an EMBL/GenBank/DDBJ whole genome shotgun (WGS) entry which is preliminary data.</text>
</comment>
<evidence type="ECO:0008006" key="3">
    <source>
        <dbReference type="Google" id="ProtNLM"/>
    </source>
</evidence>
<dbReference type="Proteomes" id="UP000187001">
    <property type="component" value="Unassembled WGS sequence"/>
</dbReference>
<dbReference type="EMBL" id="MBER01000010">
    <property type="protein sequence ID" value="OMC51959.1"/>
    <property type="molecule type" value="Genomic_DNA"/>
</dbReference>
<protein>
    <recommendedName>
        <fullName evidence="3">Nucleotidyl transferase AbiEii/AbiGii toxin family protein</fullName>
    </recommendedName>
</protein>
<name>A0ABD6QTX9_MYCFO</name>
<dbReference type="AlphaFoldDB" id="A0ABD6QTX9"/>
<evidence type="ECO:0000313" key="1">
    <source>
        <dbReference type="EMBL" id="OMC51959.1"/>
    </source>
</evidence>
<evidence type="ECO:0000313" key="2">
    <source>
        <dbReference type="Proteomes" id="UP000187001"/>
    </source>
</evidence>
<dbReference type="InterPro" id="IPR014942">
    <property type="entry name" value="AbiEii"/>
</dbReference>
<reference evidence="1 2" key="1">
    <citation type="submission" date="2016-07" db="EMBL/GenBank/DDBJ databases">
        <authorList>
            <person name="Sutton G."/>
            <person name="Brinkac L."/>
            <person name="Sanka R."/>
            <person name="Adams M."/>
            <person name="Lau E."/>
            <person name="Kumar A."/>
            <person name="Macaden R."/>
        </authorList>
    </citation>
    <scope>NUCLEOTIDE SEQUENCE [LARGE SCALE GENOMIC DNA]</scope>
    <source>
        <strain evidence="1 2">GA-0871</strain>
    </source>
</reference>
<proteinExistence type="predicted"/>
<dbReference type="RefSeq" id="WP_076202746.1">
    <property type="nucleotide sequence ID" value="NZ_MBER01000010.1"/>
</dbReference>